<evidence type="ECO:0000313" key="2">
    <source>
        <dbReference type="EMBL" id="MDQ0532822.1"/>
    </source>
</evidence>
<proteinExistence type="predicted"/>
<dbReference type="Pfam" id="PF01584">
    <property type="entry name" value="CheW"/>
    <property type="match status" value="1"/>
</dbReference>
<dbReference type="RefSeq" id="WP_246512895.1">
    <property type="nucleotide sequence ID" value="NZ_JAGINO010000004.1"/>
</dbReference>
<dbReference type="Proteomes" id="UP001244552">
    <property type="component" value="Unassembled WGS sequence"/>
</dbReference>
<dbReference type="PROSITE" id="PS50851">
    <property type="entry name" value="CHEW"/>
    <property type="match status" value="1"/>
</dbReference>
<feature type="domain" description="CheW-like" evidence="1">
    <location>
        <begin position="71"/>
        <end position="210"/>
    </location>
</feature>
<dbReference type="SUPFAM" id="SSF50341">
    <property type="entry name" value="CheW-like"/>
    <property type="match status" value="1"/>
</dbReference>
<comment type="caution">
    <text evidence="2">The sequence shown here is derived from an EMBL/GenBank/DDBJ whole genome shotgun (WGS) entry which is preliminary data.</text>
</comment>
<dbReference type="Gene3D" id="2.40.50.180">
    <property type="entry name" value="CheA-289, Domain 4"/>
    <property type="match status" value="1"/>
</dbReference>
<dbReference type="InterPro" id="IPR036061">
    <property type="entry name" value="CheW-like_dom_sf"/>
</dbReference>
<dbReference type="EMBL" id="JAUSVU010000004">
    <property type="protein sequence ID" value="MDQ0532822.1"/>
    <property type="molecule type" value="Genomic_DNA"/>
</dbReference>
<dbReference type="Gene3D" id="2.30.30.40">
    <property type="entry name" value="SH3 Domains"/>
    <property type="match status" value="1"/>
</dbReference>
<organism evidence="2 3">
    <name type="scientific">Azospirillum picis</name>
    <dbReference type="NCBI Taxonomy" id="488438"/>
    <lineage>
        <taxon>Bacteria</taxon>
        <taxon>Pseudomonadati</taxon>
        <taxon>Pseudomonadota</taxon>
        <taxon>Alphaproteobacteria</taxon>
        <taxon>Rhodospirillales</taxon>
        <taxon>Azospirillaceae</taxon>
        <taxon>Azospirillum</taxon>
    </lineage>
</organism>
<evidence type="ECO:0000259" key="1">
    <source>
        <dbReference type="PROSITE" id="PS50851"/>
    </source>
</evidence>
<dbReference type="SMART" id="SM00260">
    <property type="entry name" value="CheW"/>
    <property type="match status" value="1"/>
</dbReference>
<gene>
    <name evidence="2" type="ORF">QO018_001669</name>
</gene>
<keyword evidence="3" id="KW-1185">Reference proteome</keyword>
<reference evidence="2 3" key="1">
    <citation type="submission" date="2023-07" db="EMBL/GenBank/DDBJ databases">
        <title>Genomic Encyclopedia of Type Strains, Phase IV (KMG-IV): sequencing the most valuable type-strain genomes for metagenomic binning, comparative biology and taxonomic classification.</title>
        <authorList>
            <person name="Goeker M."/>
        </authorList>
    </citation>
    <scope>NUCLEOTIDE SEQUENCE [LARGE SCALE GENOMIC DNA]</scope>
    <source>
        <strain evidence="2 3">DSM 19922</strain>
    </source>
</reference>
<name>A0ABU0MHB2_9PROT</name>
<accession>A0ABU0MHB2</accession>
<sequence>MMGAGDLPDGTAPPVQGARVDWEAVRHRMARRNAELWEVFDGRGPWADAVLERRAAELAERPDAPDAKSTGIPMLVARGEATVYGLELRHLGHIVPMPRLARVPGAAPAVLGVIAVAGRVMRLFDLDRLCGGVGATPGGEGSREDAGYAVVLRMGGARPAALRVSAVDRVADIEPPRADAPEEAGQFVKAITKDRMAILDMGALLEFVKS</sequence>
<evidence type="ECO:0000313" key="3">
    <source>
        <dbReference type="Proteomes" id="UP001244552"/>
    </source>
</evidence>
<dbReference type="InterPro" id="IPR002545">
    <property type="entry name" value="CheW-lke_dom"/>
</dbReference>
<protein>
    <submittedName>
        <fullName evidence="2">Purine-binding chemotaxis protein CheW</fullName>
    </submittedName>
</protein>